<gene>
    <name evidence="2" type="ORF">L9F63_027369</name>
</gene>
<name>A0AAD8A911_DIPPU</name>
<proteinExistence type="predicted"/>
<evidence type="ECO:0000313" key="3">
    <source>
        <dbReference type="Proteomes" id="UP001233999"/>
    </source>
</evidence>
<dbReference type="EMBL" id="JASPKZ010002774">
    <property type="protein sequence ID" value="KAJ9594648.1"/>
    <property type="molecule type" value="Genomic_DNA"/>
</dbReference>
<reference evidence="2" key="1">
    <citation type="journal article" date="2023" name="IScience">
        <title>Live-bearing cockroach genome reveals convergent evolutionary mechanisms linked to viviparity in insects and beyond.</title>
        <authorList>
            <person name="Fouks B."/>
            <person name="Harrison M.C."/>
            <person name="Mikhailova A.A."/>
            <person name="Marchal E."/>
            <person name="English S."/>
            <person name="Carruthers M."/>
            <person name="Jennings E.C."/>
            <person name="Chiamaka E.L."/>
            <person name="Frigard R.A."/>
            <person name="Pippel M."/>
            <person name="Attardo G.M."/>
            <person name="Benoit J.B."/>
            <person name="Bornberg-Bauer E."/>
            <person name="Tobe S.S."/>
        </authorList>
    </citation>
    <scope>NUCLEOTIDE SEQUENCE</scope>
    <source>
        <strain evidence="2">Stay&amp;Tobe</strain>
    </source>
</reference>
<evidence type="ECO:0000256" key="1">
    <source>
        <dbReference type="SAM" id="Phobius"/>
    </source>
</evidence>
<feature type="non-terminal residue" evidence="2">
    <location>
        <position position="90"/>
    </location>
</feature>
<reference evidence="2" key="2">
    <citation type="submission" date="2023-05" db="EMBL/GenBank/DDBJ databases">
        <authorList>
            <person name="Fouks B."/>
        </authorList>
    </citation>
    <scope>NUCLEOTIDE SEQUENCE</scope>
    <source>
        <strain evidence="2">Stay&amp;Tobe</strain>
        <tissue evidence="2">Testes</tissue>
    </source>
</reference>
<keyword evidence="3" id="KW-1185">Reference proteome</keyword>
<feature type="non-terminal residue" evidence="2">
    <location>
        <position position="1"/>
    </location>
</feature>
<keyword evidence="1" id="KW-0472">Membrane</keyword>
<dbReference type="AlphaFoldDB" id="A0AAD8A911"/>
<feature type="transmembrane region" description="Helical" evidence="1">
    <location>
        <begin position="60"/>
        <end position="83"/>
    </location>
</feature>
<keyword evidence="1" id="KW-0812">Transmembrane</keyword>
<protein>
    <submittedName>
        <fullName evidence="2">Uncharacterized protein</fullName>
    </submittedName>
</protein>
<sequence length="90" mass="10920">GTLLLMMWFLHFNNCSWTMFIRFILFNHVRFYWSFLGLNPSHLSRVLMLLRPRGGWWERFLLFFIDMSNVPFLLLESFISWALTSAILLE</sequence>
<keyword evidence="1" id="KW-1133">Transmembrane helix</keyword>
<dbReference type="Proteomes" id="UP001233999">
    <property type="component" value="Unassembled WGS sequence"/>
</dbReference>
<comment type="caution">
    <text evidence="2">The sequence shown here is derived from an EMBL/GenBank/DDBJ whole genome shotgun (WGS) entry which is preliminary data.</text>
</comment>
<evidence type="ECO:0000313" key="2">
    <source>
        <dbReference type="EMBL" id="KAJ9594648.1"/>
    </source>
</evidence>
<organism evidence="2 3">
    <name type="scientific">Diploptera punctata</name>
    <name type="common">Pacific beetle cockroach</name>
    <dbReference type="NCBI Taxonomy" id="6984"/>
    <lineage>
        <taxon>Eukaryota</taxon>
        <taxon>Metazoa</taxon>
        <taxon>Ecdysozoa</taxon>
        <taxon>Arthropoda</taxon>
        <taxon>Hexapoda</taxon>
        <taxon>Insecta</taxon>
        <taxon>Pterygota</taxon>
        <taxon>Neoptera</taxon>
        <taxon>Polyneoptera</taxon>
        <taxon>Dictyoptera</taxon>
        <taxon>Blattodea</taxon>
        <taxon>Blaberoidea</taxon>
        <taxon>Blaberidae</taxon>
        <taxon>Diplopterinae</taxon>
        <taxon>Diploptera</taxon>
    </lineage>
</organism>
<accession>A0AAD8A911</accession>